<comment type="caution">
    <text evidence="2">The sequence shown here is derived from an EMBL/GenBank/DDBJ whole genome shotgun (WGS) entry which is preliminary data.</text>
</comment>
<feature type="transmembrane region" description="Helical" evidence="1">
    <location>
        <begin position="12"/>
        <end position="34"/>
    </location>
</feature>
<accession>A0ABS3LQX0</accession>
<evidence type="ECO:0000256" key="1">
    <source>
        <dbReference type="SAM" id="Phobius"/>
    </source>
</evidence>
<name>A0ABS3LQX0_9PROT</name>
<proteinExistence type="predicted"/>
<keyword evidence="1" id="KW-1133">Transmembrane helix</keyword>
<dbReference type="EMBL" id="JAFVMF010000001">
    <property type="protein sequence ID" value="MBO1358308.1"/>
    <property type="molecule type" value="Genomic_DNA"/>
</dbReference>
<sequence length="150" mass="17089">MIFYNTNGRPRRWLAIGSLLLNLFFVAVIGGQYLRHREDRAPILMRVLQHVTAQLDARDAEAFRTVIRQEAPHYAQAQENLARARKEIDRQLQAPTFDADATRTAMRQWQAAWNIFVGTFSDVLVDAMGRLSPAGRRALLNAAPHPRPDL</sequence>
<dbReference type="Proteomes" id="UP000664771">
    <property type="component" value="Unassembled WGS sequence"/>
</dbReference>
<evidence type="ECO:0000313" key="2">
    <source>
        <dbReference type="EMBL" id="MBO1358308.1"/>
    </source>
</evidence>
<dbReference type="Pfam" id="PF13801">
    <property type="entry name" value="Metal_resist"/>
    <property type="match status" value="1"/>
</dbReference>
<dbReference type="RefSeq" id="WP_207878409.1">
    <property type="nucleotide sequence ID" value="NZ_JAFVMF010000001.1"/>
</dbReference>
<organism evidence="2 3">
    <name type="scientific">Acetobacter sacchari</name>
    <dbReference type="NCBI Taxonomy" id="2661687"/>
    <lineage>
        <taxon>Bacteria</taxon>
        <taxon>Pseudomonadati</taxon>
        <taxon>Pseudomonadota</taxon>
        <taxon>Alphaproteobacteria</taxon>
        <taxon>Acetobacterales</taxon>
        <taxon>Acetobacteraceae</taxon>
        <taxon>Acetobacter</taxon>
    </lineage>
</organism>
<gene>
    <name evidence="2" type="ORF">J2D73_00660</name>
</gene>
<reference evidence="2 3" key="1">
    <citation type="submission" date="2021-03" db="EMBL/GenBank/DDBJ databases">
        <title>The complete genome sequence of Acetobacter sacchari TBRC 11175.</title>
        <authorList>
            <person name="Charoenyingcharoen P."/>
            <person name="Yukphan P."/>
        </authorList>
    </citation>
    <scope>NUCLEOTIDE SEQUENCE [LARGE SCALE GENOMIC DNA]</scope>
    <source>
        <strain evidence="2 3">TBRC 11175</strain>
    </source>
</reference>
<keyword evidence="1" id="KW-0472">Membrane</keyword>
<dbReference type="InterPro" id="IPR025961">
    <property type="entry name" value="Metal_resist"/>
</dbReference>
<keyword evidence="3" id="KW-1185">Reference proteome</keyword>
<evidence type="ECO:0000313" key="3">
    <source>
        <dbReference type="Proteomes" id="UP000664771"/>
    </source>
</evidence>
<keyword evidence="1" id="KW-0812">Transmembrane</keyword>
<protein>
    <submittedName>
        <fullName evidence="2">Periplasmic heavy metal sensor</fullName>
    </submittedName>
</protein>